<comment type="caution">
    <text evidence="10">The sequence shown here is derived from an EMBL/GenBank/DDBJ whole genome shotgun (WGS) entry which is preliminary data.</text>
</comment>
<comment type="similarity">
    <text evidence="2">Belongs to the TIP family.</text>
</comment>
<dbReference type="EMBL" id="CAMPGE010001043">
    <property type="protein sequence ID" value="CAI2359811.1"/>
    <property type="molecule type" value="Genomic_DNA"/>
</dbReference>
<evidence type="ECO:0000313" key="11">
    <source>
        <dbReference type="Proteomes" id="UP001295684"/>
    </source>
</evidence>
<keyword evidence="11" id="KW-1185">Reference proteome</keyword>
<accession>A0AAD1U0G5</accession>
<evidence type="ECO:0000256" key="3">
    <source>
        <dbReference type="ARBA" id="ARBA00022692"/>
    </source>
</evidence>
<evidence type="ECO:0000256" key="4">
    <source>
        <dbReference type="ARBA" id="ARBA00022989"/>
    </source>
</evidence>
<dbReference type="Proteomes" id="UP001295684">
    <property type="component" value="Unassembled WGS sequence"/>
</dbReference>
<dbReference type="AlphaFoldDB" id="A0AAD1U0G5"/>
<organism evidence="10 11">
    <name type="scientific">Euplotes crassus</name>
    <dbReference type="NCBI Taxonomy" id="5936"/>
    <lineage>
        <taxon>Eukaryota</taxon>
        <taxon>Sar</taxon>
        <taxon>Alveolata</taxon>
        <taxon>Ciliophora</taxon>
        <taxon>Intramacronucleata</taxon>
        <taxon>Spirotrichea</taxon>
        <taxon>Hypotrichia</taxon>
        <taxon>Euplotida</taxon>
        <taxon>Euplotidae</taxon>
        <taxon>Moneuplotes</taxon>
    </lineage>
</organism>
<evidence type="ECO:0000256" key="2">
    <source>
        <dbReference type="ARBA" id="ARBA00006496"/>
    </source>
</evidence>
<gene>
    <name evidence="10" type="ORF">ECRASSUSDP1_LOCUS1105</name>
</gene>
<feature type="transmembrane region" description="Helical" evidence="7">
    <location>
        <begin position="608"/>
        <end position="630"/>
    </location>
</feature>
<proteinExistence type="inferred from homology"/>
<evidence type="ECO:0000256" key="7">
    <source>
        <dbReference type="SAM" id="Phobius"/>
    </source>
</evidence>
<evidence type="ECO:0000256" key="6">
    <source>
        <dbReference type="ARBA" id="ARBA00023180"/>
    </source>
</evidence>
<keyword evidence="4 7" id="KW-1133">Transmembrane helix</keyword>
<dbReference type="InterPro" id="IPR024881">
    <property type="entry name" value="Tip"/>
</dbReference>
<protein>
    <recommendedName>
        <fullName evidence="9">T-cell immunomodulatory protein TIP C2 domain-containing protein</fullName>
    </recommendedName>
</protein>
<comment type="subcellular location">
    <subcellularLocation>
        <location evidence="1">Membrane</location>
        <topology evidence="1">Single-pass type I membrane protein</topology>
    </subcellularLocation>
</comment>
<dbReference type="GO" id="GO:0005886">
    <property type="term" value="C:plasma membrane"/>
    <property type="evidence" value="ECO:0007669"/>
    <property type="project" value="TreeGrafter"/>
</dbReference>
<dbReference type="PANTHER" id="PTHR13412:SF0">
    <property type="entry name" value="T-CELL IMMUNOMODULATORY PROTEIN"/>
    <property type="match status" value="1"/>
</dbReference>
<dbReference type="InterPro" id="IPR028994">
    <property type="entry name" value="Integrin_alpha_N"/>
</dbReference>
<keyword evidence="5 7" id="KW-0472">Membrane</keyword>
<dbReference type="PANTHER" id="PTHR13412">
    <property type="entry name" value="T-CELL IMMUNOMODULATORY PROTEIN HOMOLOG"/>
    <property type="match status" value="1"/>
</dbReference>
<feature type="domain" description="T-cell immunomodulatory protein TIP C2" evidence="9">
    <location>
        <begin position="506"/>
        <end position="598"/>
    </location>
</feature>
<keyword evidence="8" id="KW-0732">Signal</keyword>
<reference evidence="10" key="1">
    <citation type="submission" date="2023-07" db="EMBL/GenBank/DDBJ databases">
        <authorList>
            <consortium name="AG Swart"/>
            <person name="Singh M."/>
            <person name="Singh A."/>
            <person name="Seah K."/>
            <person name="Emmerich C."/>
        </authorList>
    </citation>
    <scope>NUCLEOTIDE SEQUENCE</scope>
    <source>
        <strain evidence="10">DP1</strain>
    </source>
</reference>
<keyword evidence="3 7" id="KW-0812">Transmembrane</keyword>
<evidence type="ECO:0000256" key="8">
    <source>
        <dbReference type="SAM" id="SignalP"/>
    </source>
</evidence>
<evidence type="ECO:0000259" key="9">
    <source>
        <dbReference type="Pfam" id="PF23122"/>
    </source>
</evidence>
<evidence type="ECO:0000256" key="5">
    <source>
        <dbReference type="ARBA" id="ARBA00023136"/>
    </source>
</evidence>
<evidence type="ECO:0000256" key="1">
    <source>
        <dbReference type="ARBA" id="ARBA00004479"/>
    </source>
</evidence>
<dbReference type="SUPFAM" id="SSF69318">
    <property type="entry name" value="Integrin alpha N-terminal domain"/>
    <property type="match status" value="2"/>
</dbReference>
<feature type="chain" id="PRO_5042015210" description="T-cell immunomodulatory protein TIP C2 domain-containing protein" evidence="8">
    <location>
        <begin position="16"/>
        <end position="646"/>
    </location>
</feature>
<name>A0AAD1U0G5_EUPCR</name>
<dbReference type="Pfam" id="PF23122">
    <property type="entry name" value="C2_ITFG1"/>
    <property type="match status" value="1"/>
</dbReference>
<keyword evidence="6" id="KW-0325">Glycoprotein</keyword>
<dbReference type="InterPro" id="IPR057089">
    <property type="entry name" value="C2_TIP"/>
</dbReference>
<feature type="signal peptide" evidence="8">
    <location>
        <begin position="1"/>
        <end position="15"/>
    </location>
</feature>
<evidence type="ECO:0000313" key="10">
    <source>
        <dbReference type="EMBL" id="CAI2359811.1"/>
    </source>
</evidence>
<sequence>MLFVVAILFLTCCNAEEEKVTIEEFNNKIFWEKDQQGMVELDLFFDNITDSMLIAAVGDLDGDKFTDIITVNSERSAFKVFLYDKRTKHFIYTEKEFPAECIIANIQTMPHKGGLLVTCSKPESILKVYSSVGNDPVDFQENKNKRISIQRGNQPFIADFNGDFYPDVLYQSSDGIKIAFNTAYSEDLIIEDFDKYIKQRGANRKCLEIDSSRHLASPGSVGYVDVDGDCVADLLMTTKDSSGNLYLEVYISILGYNENLKDNLNFSTRYCLVKKAPLPDGIDPTLLFADFDREGMIDVLGFSSKKKSIYLFKNGLKPRSSNSDNLCHPASHIEEDNEIFPGLDGSNTMISNDDVTVNRIVKIPYFKQLHGHTELFPPRLRFGDIDSDGYPDLIATFELSGHNAFAAVLNNGECKNPKAQNCKKGDRVFEYDQEKYNEALKKHNDVNYAFFFDIEENGSLDIILSVHDVNERKDKIIPLMSNYDQDSFYLKAKVVRHTNAKNDIVLSGATVRASFTQLGDEKYILVGTQRSQESYANLGVSYSYFGIGRSNNYIEAFTVGAIIYGKKVVRTWTPIIPNSQLIVSTQMSQNPDDWDVELLVWPTKAINILVVVIALFLLVLILLIIIMHFAEKSEDEKMQAQAFDYF</sequence>